<proteinExistence type="predicted"/>
<dbReference type="AlphaFoldDB" id="A0A1Y6JXH4"/>
<evidence type="ECO:0000313" key="1">
    <source>
        <dbReference type="EMBL" id="SMS13821.1"/>
    </source>
</evidence>
<accession>A0A1Y6JXH4</accession>
<dbReference type="RefSeq" id="WP_087741725.1">
    <property type="nucleotide sequence ID" value="NZ_LT854705.1"/>
</dbReference>
<reference evidence="2" key="1">
    <citation type="submission" date="2017-05" db="EMBL/GenBank/DDBJ databases">
        <authorList>
            <person name="Papadimitriou K."/>
        </authorList>
    </citation>
    <scope>NUCLEOTIDE SEQUENCE [LARGE SCALE GENOMIC DNA]</scope>
    <source>
        <strain evidence="2">ACA-DC 3411</strain>
    </source>
</reference>
<dbReference type="EMBL" id="LT854705">
    <property type="protein sequence ID" value="SMS13821.1"/>
    <property type="molecule type" value="Genomic_DNA"/>
</dbReference>
<gene>
    <name evidence="1" type="ORF">LZ3411_0771</name>
</gene>
<sequence length="393" mass="44371">MNLTTYQRRVSVGATRAYLQRLRQTATQVDLTRLMALSVELVFENVETVTIEAAAVTDFWLLPGETVPATDLVGFELQVAADPANFHAQTFATGKARLSDGRDRVLAFQDVMQLIVHTATTDRHYSVTWNPLSAVDQENLNQHVALTSETLTLWAWPVPITHWTDILPAATDSLNFAVMVGELTTQLGDTYDETQVRTILTTALTELRSFSDLAQPTTQQHIVVRYQPRHADRPWTEQRYDDADGQDHADLYLWSYPELLGMDLTLPADHFWEGVAWLLWEITFSGAEALERQQTIERFQDDLVQGDQAEQDFRAQTTKMKRFWDAYVSQHVTAPDLAATVAHFWPLTTGTPVSGPVVSQRQDPQLLAEFMARFGAAYRKFDGDGQDAPERKA</sequence>
<protein>
    <submittedName>
        <fullName evidence="1">Uncharacterized protein</fullName>
    </submittedName>
</protein>
<organism evidence="1 2">
    <name type="scientific">Levilactobacillus zymae</name>
    <dbReference type="NCBI Taxonomy" id="267363"/>
    <lineage>
        <taxon>Bacteria</taxon>
        <taxon>Bacillati</taxon>
        <taxon>Bacillota</taxon>
        <taxon>Bacilli</taxon>
        <taxon>Lactobacillales</taxon>
        <taxon>Lactobacillaceae</taxon>
        <taxon>Levilactobacillus</taxon>
    </lineage>
</organism>
<name>A0A1Y6JXH4_9LACO</name>
<evidence type="ECO:0000313" key="2">
    <source>
        <dbReference type="Proteomes" id="UP000195412"/>
    </source>
</evidence>
<dbReference type="Proteomes" id="UP000195412">
    <property type="component" value="Chromosome I"/>
</dbReference>
<dbReference type="KEGG" id="lzy:LZ3411_0771"/>